<proteinExistence type="predicted"/>
<reference evidence="1 2" key="1">
    <citation type="submission" date="2012-05" db="EMBL/GenBank/DDBJ databases">
        <title>Recombination and specialization in a pathogen metapopulation.</title>
        <authorList>
            <person name="Gardiner A."/>
            <person name="Kemen E."/>
            <person name="Schultz-Larsen T."/>
            <person name="MacLean D."/>
            <person name="Van Oosterhout C."/>
            <person name="Jones J.D.G."/>
        </authorList>
    </citation>
    <scope>NUCLEOTIDE SEQUENCE [LARGE SCALE GENOMIC DNA]</scope>
    <source>
        <strain evidence="1 2">Ac Nc2</strain>
    </source>
</reference>
<keyword evidence="2" id="KW-1185">Reference proteome</keyword>
<dbReference type="InParanoid" id="A0A024FTT3"/>
<name>A0A024FTT3_9STRA</name>
<gene>
    <name evidence="1" type="ORF">BN9_054970</name>
</gene>
<evidence type="ECO:0000313" key="2">
    <source>
        <dbReference type="Proteomes" id="UP000053237"/>
    </source>
</evidence>
<dbReference type="Proteomes" id="UP000053237">
    <property type="component" value="Unassembled WGS sequence"/>
</dbReference>
<protein>
    <submittedName>
        <fullName evidence="1">Uncharacterized protein</fullName>
    </submittedName>
</protein>
<evidence type="ECO:0000313" key="1">
    <source>
        <dbReference type="EMBL" id="CCI10069.1"/>
    </source>
</evidence>
<accession>A0A024FTT3</accession>
<comment type="caution">
    <text evidence="1">The sequence shown here is derived from an EMBL/GenBank/DDBJ whole genome shotgun (WGS) entry which is preliminary data.</text>
</comment>
<organism evidence="1 2">
    <name type="scientific">Albugo candida</name>
    <dbReference type="NCBI Taxonomy" id="65357"/>
    <lineage>
        <taxon>Eukaryota</taxon>
        <taxon>Sar</taxon>
        <taxon>Stramenopiles</taxon>
        <taxon>Oomycota</taxon>
        <taxon>Peronosporomycetes</taxon>
        <taxon>Albuginales</taxon>
        <taxon>Albuginaceae</taxon>
        <taxon>Albugo</taxon>
    </lineage>
</organism>
<dbReference type="EMBL" id="CAIX01000076">
    <property type="protein sequence ID" value="CCI10069.1"/>
    <property type="molecule type" value="Genomic_DNA"/>
</dbReference>
<sequence>MKQYAELFDPQLVRIFNCVGKPQALARFWNTDFELVEPLLLFDYSWMIYASLCSLGYKLDRKYERWLEKTRRFQTYKTSSCSCQNHFPVCSTNDDCVDTGLQKRSK</sequence>
<dbReference type="AlphaFoldDB" id="A0A024FTT3"/>